<dbReference type="AlphaFoldDB" id="A0A5B9PGC8"/>
<name>A0A5B9PGC8_9BACT</name>
<proteinExistence type="predicted"/>
<feature type="signal peptide" evidence="1">
    <location>
        <begin position="1"/>
        <end position="18"/>
    </location>
</feature>
<keyword evidence="3" id="KW-1185">Reference proteome</keyword>
<evidence type="ECO:0000256" key="1">
    <source>
        <dbReference type="SAM" id="SignalP"/>
    </source>
</evidence>
<sequence precursor="true">MFMLLMLTVISLPLAPIADETQVPDNYQGVWKIVAAVDEDGIRSTSDDTGFAESNPIELLIIGNRVIQVKDDGSSVLAVATVLQSKNGLTLDLRTGIAHDKTNSPTYWNLKLENNKLKIELAVDRYDKDPRTNTKAVPSYQAIRQRR</sequence>
<gene>
    <name evidence="2" type="ORF">MFFC18_18020</name>
</gene>
<dbReference type="EMBL" id="CP042912">
    <property type="protein sequence ID" value="QEG21941.1"/>
    <property type="molecule type" value="Genomic_DNA"/>
</dbReference>
<protein>
    <recommendedName>
        <fullName evidence="4">Lipocalin-like domain-containing protein</fullName>
    </recommendedName>
</protein>
<feature type="chain" id="PRO_5023098472" description="Lipocalin-like domain-containing protein" evidence="1">
    <location>
        <begin position="19"/>
        <end position="147"/>
    </location>
</feature>
<dbReference type="RefSeq" id="WP_148618718.1">
    <property type="nucleotide sequence ID" value="NZ_CP042912.1"/>
</dbReference>
<reference evidence="2 3" key="1">
    <citation type="submission" date="2019-08" db="EMBL/GenBank/DDBJ databases">
        <title>Deep-cultivation of Planctomycetes and their phenomic and genomic characterization uncovers novel biology.</title>
        <authorList>
            <person name="Wiegand S."/>
            <person name="Jogler M."/>
            <person name="Boedeker C."/>
            <person name="Pinto D."/>
            <person name="Vollmers J."/>
            <person name="Rivas-Marin E."/>
            <person name="Kohn T."/>
            <person name="Peeters S.H."/>
            <person name="Heuer A."/>
            <person name="Rast P."/>
            <person name="Oberbeckmann S."/>
            <person name="Bunk B."/>
            <person name="Jeske O."/>
            <person name="Meyerdierks A."/>
            <person name="Storesund J.E."/>
            <person name="Kallscheuer N."/>
            <person name="Luecker S."/>
            <person name="Lage O.M."/>
            <person name="Pohl T."/>
            <person name="Merkel B.J."/>
            <person name="Hornburger P."/>
            <person name="Mueller R.-W."/>
            <person name="Bruemmer F."/>
            <person name="Labrenz M."/>
            <person name="Spormann A.M."/>
            <person name="Op den Camp H."/>
            <person name="Overmann J."/>
            <person name="Amann R."/>
            <person name="Jetten M.S.M."/>
            <person name="Mascher T."/>
            <person name="Medema M.H."/>
            <person name="Devos D.P."/>
            <person name="Kaster A.-K."/>
            <person name="Ovreas L."/>
            <person name="Rohde M."/>
            <person name="Galperin M.Y."/>
            <person name="Jogler C."/>
        </authorList>
    </citation>
    <scope>NUCLEOTIDE SEQUENCE [LARGE SCALE GENOMIC DNA]</scope>
    <source>
        <strain evidence="2 3">FC18</strain>
    </source>
</reference>
<accession>A0A5B9PGC8</accession>
<evidence type="ECO:0000313" key="2">
    <source>
        <dbReference type="EMBL" id="QEG21941.1"/>
    </source>
</evidence>
<organism evidence="2 3">
    <name type="scientific">Mariniblastus fucicola</name>
    <dbReference type="NCBI Taxonomy" id="980251"/>
    <lineage>
        <taxon>Bacteria</taxon>
        <taxon>Pseudomonadati</taxon>
        <taxon>Planctomycetota</taxon>
        <taxon>Planctomycetia</taxon>
        <taxon>Pirellulales</taxon>
        <taxon>Pirellulaceae</taxon>
        <taxon>Mariniblastus</taxon>
    </lineage>
</organism>
<dbReference type="Proteomes" id="UP000322214">
    <property type="component" value="Chromosome"/>
</dbReference>
<keyword evidence="1" id="KW-0732">Signal</keyword>
<evidence type="ECO:0008006" key="4">
    <source>
        <dbReference type="Google" id="ProtNLM"/>
    </source>
</evidence>
<evidence type="ECO:0000313" key="3">
    <source>
        <dbReference type="Proteomes" id="UP000322214"/>
    </source>
</evidence>
<dbReference type="KEGG" id="mff:MFFC18_18020"/>